<reference evidence="2 3" key="1">
    <citation type="submission" date="2024-02" db="EMBL/GenBank/DDBJ databases">
        <title>Rubritalea halochordaticola NBRC 107102.</title>
        <authorList>
            <person name="Ichikawa N."/>
            <person name="Katano-Makiyama Y."/>
            <person name="Hidaka K."/>
        </authorList>
    </citation>
    <scope>NUCLEOTIDE SEQUENCE [LARGE SCALE GENOMIC DNA]</scope>
    <source>
        <strain evidence="2 3">NBRC 107102</strain>
    </source>
</reference>
<evidence type="ECO:0000313" key="3">
    <source>
        <dbReference type="Proteomes" id="UP001424741"/>
    </source>
</evidence>
<dbReference type="RefSeq" id="WP_346188526.1">
    <property type="nucleotide sequence ID" value="NZ_BAABRL010000005.1"/>
</dbReference>
<gene>
    <name evidence="2" type="ORF">Rhal01_01963</name>
</gene>
<name>A0ABP9V2H5_9BACT</name>
<dbReference type="InterPro" id="IPR041049">
    <property type="entry name" value="DUF5615"/>
</dbReference>
<proteinExistence type="predicted"/>
<organism evidence="2 3">
    <name type="scientific">Rubritalea halochordaticola</name>
    <dbReference type="NCBI Taxonomy" id="714537"/>
    <lineage>
        <taxon>Bacteria</taxon>
        <taxon>Pseudomonadati</taxon>
        <taxon>Verrucomicrobiota</taxon>
        <taxon>Verrucomicrobiia</taxon>
        <taxon>Verrucomicrobiales</taxon>
        <taxon>Rubritaleaceae</taxon>
        <taxon>Rubritalea</taxon>
    </lineage>
</organism>
<protein>
    <recommendedName>
        <fullName evidence="1">DUF5615 domain-containing protein</fullName>
    </recommendedName>
</protein>
<dbReference type="Proteomes" id="UP001424741">
    <property type="component" value="Unassembled WGS sequence"/>
</dbReference>
<accession>A0ABP9V2H5</accession>
<dbReference type="EMBL" id="BAABRL010000005">
    <property type="protein sequence ID" value="GAA5495784.1"/>
    <property type="molecule type" value="Genomic_DNA"/>
</dbReference>
<evidence type="ECO:0000259" key="1">
    <source>
        <dbReference type="Pfam" id="PF18480"/>
    </source>
</evidence>
<sequence length="110" mass="12189">MRFLVDAQLPSAMARYLASLGHQAEHVSDVGMLDADDSPIWDYAVACGAIVLTKDEDFPHRLSQAPLKAPVVVWLRVGNASRRALLEWFGPLLPNIVLLIENGEKLIEVR</sequence>
<keyword evidence="3" id="KW-1185">Reference proteome</keyword>
<evidence type="ECO:0000313" key="2">
    <source>
        <dbReference type="EMBL" id="GAA5495784.1"/>
    </source>
</evidence>
<dbReference type="Pfam" id="PF18480">
    <property type="entry name" value="DUF5615"/>
    <property type="match status" value="1"/>
</dbReference>
<comment type="caution">
    <text evidence="2">The sequence shown here is derived from an EMBL/GenBank/DDBJ whole genome shotgun (WGS) entry which is preliminary data.</text>
</comment>
<feature type="domain" description="DUF5615" evidence="1">
    <location>
        <begin position="1"/>
        <end position="103"/>
    </location>
</feature>